<dbReference type="Proteomes" id="UP000317835">
    <property type="component" value="Chromosome"/>
</dbReference>
<protein>
    <submittedName>
        <fullName evidence="2">Uncharacterized protein</fullName>
    </submittedName>
</protein>
<name>A0A518H296_9BACT</name>
<evidence type="ECO:0000313" key="2">
    <source>
        <dbReference type="EMBL" id="QDV34954.1"/>
    </source>
</evidence>
<evidence type="ECO:0000313" key="3">
    <source>
        <dbReference type="Proteomes" id="UP000317835"/>
    </source>
</evidence>
<dbReference type="EMBL" id="CP036426">
    <property type="protein sequence ID" value="QDV34954.1"/>
    <property type="molecule type" value="Genomic_DNA"/>
</dbReference>
<feature type="region of interest" description="Disordered" evidence="1">
    <location>
        <begin position="1"/>
        <end position="26"/>
    </location>
</feature>
<reference evidence="2 3" key="1">
    <citation type="submission" date="2019-02" db="EMBL/GenBank/DDBJ databases">
        <title>Deep-cultivation of Planctomycetes and their phenomic and genomic characterization uncovers novel biology.</title>
        <authorList>
            <person name="Wiegand S."/>
            <person name="Jogler M."/>
            <person name="Boedeker C."/>
            <person name="Pinto D."/>
            <person name="Vollmers J."/>
            <person name="Rivas-Marin E."/>
            <person name="Kohn T."/>
            <person name="Peeters S.H."/>
            <person name="Heuer A."/>
            <person name="Rast P."/>
            <person name="Oberbeckmann S."/>
            <person name="Bunk B."/>
            <person name="Jeske O."/>
            <person name="Meyerdierks A."/>
            <person name="Storesund J.E."/>
            <person name="Kallscheuer N."/>
            <person name="Luecker S."/>
            <person name="Lage O.M."/>
            <person name="Pohl T."/>
            <person name="Merkel B.J."/>
            <person name="Hornburger P."/>
            <person name="Mueller R.-W."/>
            <person name="Bruemmer F."/>
            <person name="Labrenz M."/>
            <person name="Spormann A.M."/>
            <person name="Op den Camp H."/>
            <person name="Overmann J."/>
            <person name="Amann R."/>
            <person name="Jetten M.S.M."/>
            <person name="Mascher T."/>
            <person name="Medema M.H."/>
            <person name="Devos D.P."/>
            <person name="Kaster A.-K."/>
            <person name="Ovreas L."/>
            <person name="Rohde M."/>
            <person name="Galperin M.Y."/>
            <person name="Jogler C."/>
        </authorList>
    </citation>
    <scope>NUCLEOTIDE SEQUENCE [LARGE SCALE GENOMIC DNA]</scope>
    <source>
        <strain evidence="2 3">ElP</strain>
    </source>
</reference>
<dbReference type="AlphaFoldDB" id="A0A518H296"/>
<evidence type="ECO:0000256" key="1">
    <source>
        <dbReference type="SAM" id="MobiDB-lite"/>
    </source>
</evidence>
<organism evidence="2 3">
    <name type="scientific">Tautonia plasticadhaerens</name>
    <dbReference type="NCBI Taxonomy" id="2527974"/>
    <lineage>
        <taxon>Bacteria</taxon>
        <taxon>Pseudomonadati</taxon>
        <taxon>Planctomycetota</taxon>
        <taxon>Planctomycetia</taxon>
        <taxon>Isosphaerales</taxon>
        <taxon>Isosphaeraceae</taxon>
        <taxon>Tautonia</taxon>
    </lineage>
</organism>
<proteinExistence type="predicted"/>
<dbReference type="KEGG" id="tpla:ElP_28510"/>
<gene>
    <name evidence="2" type="ORF">ElP_28510</name>
</gene>
<accession>A0A518H296</accession>
<sequence length="168" mass="18540">MRPSGNGEPTQADGVATASSSNKKRAEGANQSKLCLRYFPLESSPGFDNRWLAMPYSSIWDIRGKRDFSQMVVRYMDGKKVTIDGPNLKSIADRLEGGRLGDVIQADPMEMAGERHCVTLTVRGDELEPLLQALKLFRTAKVDGVHAADDSDLLQCLVTKLTLEQEKV</sequence>
<keyword evidence="3" id="KW-1185">Reference proteome</keyword>